<evidence type="ECO:0000313" key="1">
    <source>
        <dbReference type="EMBL" id="PQV59304.1"/>
    </source>
</evidence>
<dbReference type="AlphaFoldDB" id="A0A2S8SEQ3"/>
<proteinExistence type="predicted"/>
<reference evidence="1 2" key="1">
    <citation type="submission" date="2018-02" db="EMBL/GenBank/DDBJ databases">
        <title>Genomic Encyclopedia of Archaeal and Bacterial Type Strains, Phase II (KMG-II): from individual species to whole genera.</title>
        <authorList>
            <person name="Goeker M."/>
        </authorList>
    </citation>
    <scope>NUCLEOTIDE SEQUENCE [LARGE SCALE GENOMIC DNA]</scope>
    <source>
        <strain evidence="1 2">DSM 18921</strain>
    </source>
</reference>
<dbReference type="InterPro" id="IPR009297">
    <property type="entry name" value="DUF952"/>
</dbReference>
<protein>
    <submittedName>
        <fullName evidence="1">Uncharacterized protein (DUF952 family)</fullName>
    </submittedName>
</protein>
<dbReference type="SUPFAM" id="SSF56399">
    <property type="entry name" value="ADP-ribosylation"/>
    <property type="match status" value="1"/>
</dbReference>
<evidence type="ECO:0000313" key="2">
    <source>
        <dbReference type="Proteomes" id="UP000238338"/>
    </source>
</evidence>
<comment type="caution">
    <text evidence="1">The sequence shown here is derived from an EMBL/GenBank/DDBJ whole genome shotgun (WGS) entry which is preliminary data.</text>
</comment>
<gene>
    <name evidence="1" type="ORF">LX70_01131</name>
</gene>
<dbReference type="EMBL" id="PVEP01000001">
    <property type="protein sequence ID" value="PQV59304.1"/>
    <property type="molecule type" value="Genomic_DNA"/>
</dbReference>
<name>A0A2S8SEQ3_9RHOB</name>
<sequence length="112" mass="12133">MLIFKIFRRAEWDALRTAGQTLGAPVDLADGFIHFSTAEQVAETAARHFATESDLVLVAVDAGKLGADLKWEPSRGGALFPHLYRALTLGDVVWDKSLPLGATGHIFPEGML</sequence>
<organism evidence="1 2">
    <name type="scientific">Albidovulum denitrificans</name>
    <dbReference type="NCBI Taxonomy" id="404881"/>
    <lineage>
        <taxon>Bacteria</taxon>
        <taxon>Pseudomonadati</taxon>
        <taxon>Pseudomonadota</taxon>
        <taxon>Alphaproteobacteria</taxon>
        <taxon>Rhodobacterales</taxon>
        <taxon>Paracoccaceae</taxon>
        <taxon>Albidovulum</taxon>
    </lineage>
</organism>
<dbReference type="PANTHER" id="PTHR34129">
    <property type="entry name" value="BLR1139 PROTEIN"/>
    <property type="match status" value="1"/>
</dbReference>
<keyword evidence="2" id="KW-1185">Reference proteome</keyword>
<dbReference type="PANTHER" id="PTHR34129:SF1">
    <property type="entry name" value="DUF952 DOMAIN-CONTAINING PROTEIN"/>
    <property type="match status" value="1"/>
</dbReference>
<dbReference type="Gene3D" id="3.20.170.20">
    <property type="entry name" value="Protein of unknown function DUF952"/>
    <property type="match status" value="1"/>
</dbReference>
<dbReference type="Pfam" id="PF06108">
    <property type="entry name" value="DUF952"/>
    <property type="match status" value="1"/>
</dbReference>
<dbReference type="RefSeq" id="WP_105513482.1">
    <property type="nucleotide sequence ID" value="NZ_PVEP01000001.1"/>
</dbReference>
<dbReference type="Proteomes" id="UP000238338">
    <property type="component" value="Unassembled WGS sequence"/>
</dbReference>
<dbReference type="OrthoDB" id="9799937at2"/>
<accession>A0A2S8SEQ3</accession>